<feature type="domain" description="DUF8188" evidence="2">
    <location>
        <begin position="32"/>
        <end position="166"/>
    </location>
</feature>
<dbReference type="STRING" id="929713.NIASO_11390"/>
<dbReference type="OrthoDB" id="761145at2"/>
<dbReference type="InterPro" id="IPR058501">
    <property type="entry name" value="DUF8188"/>
</dbReference>
<dbReference type="AlphaFoldDB" id="W0F734"/>
<name>W0F734_9BACT</name>
<dbReference type="KEGG" id="nso:NIASO_11390"/>
<evidence type="ECO:0000313" key="3">
    <source>
        <dbReference type="EMBL" id="AHF17633.1"/>
    </source>
</evidence>
<dbReference type="Pfam" id="PF26603">
    <property type="entry name" value="DUF8188"/>
    <property type="match status" value="1"/>
</dbReference>
<dbReference type="RefSeq" id="WP_025298871.1">
    <property type="nucleotide sequence ID" value="NZ_CP007035.1"/>
</dbReference>
<reference evidence="3 4" key="1">
    <citation type="submission" date="2013-12" db="EMBL/GenBank/DDBJ databases">
        <authorList>
            <consortium name="DOE Joint Genome Institute"/>
            <person name="Eisen J."/>
            <person name="Huntemann M."/>
            <person name="Han J."/>
            <person name="Chen A."/>
            <person name="Kyrpides N."/>
            <person name="Mavromatis K."/>
            <person name="Markowitz V."/>
            <person name="Palaniappan K."/>
            <person name="Ivanova N."/>
            <person name="Schaumberg A."/>
            <person name="Pati A."/>
            <person name="Liolios K."/>
            <person name="Nordberg H.P."/>
            <person name="Cantor M.N."/>
            <person name="Hua S.X."/>
            <person name="Woyke T."/>
        </authorList>
    </citation>
    <scope>NUCLEOTIDE SEQUENCE [LARGE SCALE GENOMIC DNA]</scope>
    <source>
        <strain evidence="4">DSM 19437</strain>
    </source>
</reference>
<proteinExistence type="predicted"/>
<evidence type="ECO:0000256" key="1">
    <source>
        <dbReference type="SAM" id="Phobius"/>
    </source>
</evidence>
<keyword evidence="4" id="KW-1185">Reference proteome</keyword>
<evidence type="ECO:0000259" key="2">
    <source>
        <dbReference type="Pfam" id="PF26603"/>
    </source>
</evidence>
<protein>
    <recommendedName>
        <fullName evidence="2">DUF8188 domain-containing protein</fullName>
    </recommendedName>
</protein>
<sequence>MKGKTFQIIGYLLFAFLMYLGAKWITKNKPSEKETEQYIKNSSAIIVKTPQIISTKDHVSYSWLSDFFNAKNSNAEGKYKNIAVIKDGATNKYYKIEVFHSNIFLYDRTLTSENLTIKVNKELLSNPKYGTEENPYLVLYIKPQGTAIMTEEDYKYGVSEYLTYEYKK</sequence>
<accession>W0F734</accession>
<feature type="transmembrane region" description="Helical" evidence="1">
    <location>
        <begin position="6"/>
        <end position="25"/>
    </location>
</feature>
<keyword evidence="1" id="KW-0472">Membrane</keyword>
<organism evidence="3 4">
    <name type="scientific">Niabella soli DSM 19437</name>
    <dbReference type="NCBI Taxonomy" id="929713"/>
    <lineage>
        <taxon>Bacteria</taxon>
        <taxon>Pseudomonadati</taxon>
        <taxon>Bacteroidota</taxon>
        <taxon>Chitinophagia</taxon>
        <taxon>Chitinophagales</taxon>
        <taxon>Chitinophagaceae</taxon>
        <taxon>Niabella</taxon>
    </lineage>
</organism>
<evidence type="ECO:0000313" key="4">
    <source>
        <dbReference type="Proteomes" id="UP000003586"/>
    </source>
</evidence>
<keyword evidence="1" id="KW-1133">Transmembrane helix</keyword>
<dbReference type="EMBL" id="CP007035">
    <property type="protein sequence ID" value="AHF17633.1"/>
    <property type="molecule type" value="Genomic_DNA"/>
</dbReference>
<keyword evidence="1" id="KW-0812">Transmembrane</keyword>
<dbReference type="HOGENOM" id="CLU_1584739_0_0_10"/>
<dbReference type="Proteomes" id="UP000003586">
    <property type="component" value="Chromosome"/>
</dbReference>
<gene>
    <name evidence="3" type="ORF">NIASO_11390</name>
</gene>